<evidence type="ECO:0000256" key="3">
    <source>
        <dbReference type="ARBA" id="ARBA00022692"/>
    </source>
</evidence>
<evidence type="ECO:0000256" key="4">
    <source>
        <dbReference type="ARBA" id="ARBA00022989"/>
    </source>
</evidence>
<evidence type="ECO:0000313" key="9">
    <source>
        <dbReference type="EMBL" id="MBP2320876.1"/>
    </source>
</evidence>
<evidence type="ECO:0000256" key="5">
    <source>
        <dbReference type="ARBA" id="ARBA00023136"/>
    </source>
</evidence>
<keyword evidence="5 7" id="KW-0472">Membrane</keyword>
<feature type="compositionally biased region" description="Pro residues" evidence="6">
    <location>
        <begin position="1"/>
        <end position="19"/>
    </location>
</feature>
<dbReference type="InterPro" id="IPR051791">
    <property type="entry name" value="Pra-immunoreactive"/>
</dbReference>
<feature type="compositionally biased region" description="Low complexity" evidence="6">
    <location>
        <begin position="39"/>
        <end position="48"/>
    </location>
</feature>
<protein>
    <submittedName>
        <fullName evidence="9">RDD family membrane protein YckC</fullName>
    </submittedName>
</protein>
<keyword evidence="10" id="KW-1185">Reference proteome</keyword>
<feature type="compositionally biased region" description="Pro residues" evidence="6">
    <location>
        <begin position="135"/>
        <end position="147"/>
    </location>
</feature>
<name>A0ABS4TAK7_9PSEU</name>
<dbReference type="InterPro" id="IPR010432">
    <property type="entry name" value="RDD"/>
</dbReference>
<reference evidence="9 10" key="1">
    <citation type="submission" date="2021-03" db="EMBL/GenBank/DDBJ databases">
        <title>Sequencing the genomes of 1000 actinobacteria strains.</title>
        <authorList>
            <person name="Klenk H.-P."/>
        </authorList>
    </citation>
    <scope>NUCLEOTIDE SEQUENCE [LARGE SCALE GENOMIC DNA]</scope>
    <source>
        <strain evidence="9 10">DSM 46670</strain>
    </source>
</reference>
<comment type="subcellular location">
    <subcellularLocation>
        <location evidence="1">Cell membrane</location>
        <topology evidence="1">Multi-pass membrane protein</topology>
    </subcellularLocation>
</comment>
<dbReference type="PANTHER" id="PTHR36115">
    <property type="entry name" value="PROLINE-RICH ANTIGEN HOMOLOG-RELATED"/>
    <property type="match status" value="1"/>
</dbReference>
<dbReference type="Proteomes" id="UP001519332">
    <property type="component" value="Unassembled WGS sequence"/>
</dbReference>
<keyword evidence="2" id="KW-1003">Cell membrane</keyword>
<feature type="transmembrane region" description="Helical" evidence="7">
    <location>
        <begin position="181"/>
        <end position="204"/>
    </location>
</feature>
<feature type="compositionally biased region" description="Low complexity" evidence="6">
    <location>
        <begin position="89"/>
        <end position="134"/>
    </location>
</feature>
<evidence type="ECO:0000256" key="1">
    <source>
        <dbReference type="ARBA" id="ARBA00004651"/>
    </source>
</evidence>
<keyword evidence="4 7" id="KW-1133">Transmembrane helix</keyword>
<evidence type="ECO:0000256" key="2">
    <source>
        <dbReference type="ARBA" id="ARBA00022475"/>
    </source>
</evidence>
<comment type="caution">
    <text evidence="9">The sequence shown here is derived from an EMBL/GenBank/DDBJ whole genome shotgun (WGS) entry which is preliminary data.</text>
</comment>
<feature type="domain" description="RDD" evidence="8">
    <location>
        <begin position="167"/>
        <end position="288"/>
    </location>
</feature>
<gene>
    <name evidence="9" type="ORF">JOF56_001261</name>
</gene>
<evidence type="ECO:0000256" key="6">
    <source>
        <dbReference type="SAM" id="MobiDB-lite"/>
    </source>
</evidence>
<accession>A0ABS4TAK7</accession>
<keyword evidence="3 7" id="KW-0812">Transmembrane</keyword>
<organism evidence="9 10">
    <name type="scientific">Kibdelosporangium banguiense</name>
    <dbReference type="NCBI Taxonomy" id="1365924"/>
    <lineage>
        <taxon>Bacteria</taxon>
        <taxon>Bacillati</taxon>
        <taxon>Actinomycetota</taxon>
        <taxon>Actinomycetes</taxon>
        <taxon>Pseudonocardiales</taxon>
        <taxon>Pseudonocardiaceae</taxon>
        <taxon>Kibdelosporangium</taxon>
    </lineage>
</organism>
<feature type="transmembrane region" description="Helical" evidence="7">
    <location>
        <begin position="257"/>
        <end position="276"/>
    </location>
</feature>
<dbReference type="RefSeq" id="WP_209635396.1">
    <property type="nucleotide sequence ID" value="NZ_JAGINW010000001.1"/>
</dbReference>
<feature type="region of interest" description="Disordered" evidence="6">
    <location>
        <begin position="1"/>
        <end position="155"/>
    </location>
</feature>
<sequence>MSAPQPPNQPPPPGQPPMQPQSGPFAAPDRTVAIGGPGAPAMAGNADATQVVSGHDQPERTQVVRPGATPPSGAMPQQPEATQAIRPNGVQPSGPQPQPGFGQPPAGYQQPYGQQPGYPQPQGQGFGQQLAQAPGYPPQQPGYPPQQPGGYGYPQGAPYQYGGPYQYASWGQRFVGGLIDYGITAAIMGAVIGAAAASGAYALIGLASLVNLFNVFYNICYLGGVKGQTFGKKVAGIKLIREDSGQPVGYGLAFGRAILHIVDALPIYIGFFAPLWDAKRQTFSDKIVNTLVVVAPKADQGYPVPQQYGQPPRQW</sequence>
<proteinExistence type="predicted"/>
<evidence type="ECO:0000256" key="7">
    <source>
        <dbReference type="SAM" id="Phobius"/>
    </source>
</evidence>
<dbReference type="Pfam" id="PF06271">
    <property type="entry name" value="RDD"/>
    <property type="match status" value="1"/>
</dbReference>
<evidence type="ECO:0000313" key="10">
    <source>
        <dbReference type="Proteomes" id="UP001519332"/>
    </source>
</evidence>
<dbReference type="EMBL" id="JAGINW010000001">
    <property type="protein sequence ID" value="MBP2320876.1"/>
    <property type="molecule type" value="Genomic_DNA"/>
</dbReference>
<dbReference type="PANTHER" id="PTHR36115:SF6">
    <property type="entry name" value="PROLINE-RICH ANTIGEN HOMOLOG"/>
    <property type="match status" value="1"/>
</dbReference>
<evidence type="ECO:0000259" key="8">
    <source>
        <dbReference type="Pfam" id="PF06271"/>
    </source>
</evidence>